<protein>
    <submittedName>
        <fullName evidence="2">Uncharacterized protein</fullName>
    </submittedName>
</protein>
<dbReference type="RefSeq" id="WP_126144100.1">
    <property type="nucleotide sequence ID" value="NZ_RXHU01000085.1"/>
</dbReference>
<feature type="chain" id="PRO_5038478811" evidence="1">
    <location>
        <begin position="25"/>
        <end position="117"/>
    </location>
</feature>
<feature type="signal peptide" evidence="1">
    <location>
        <begin position="1"/>
        <end position="24"/>
    </location>
</feature>
<dbReference type="AlphaFoldDB" id="A0A3S0I7J5"/>
<comment type="caution">
    <text evidence="2">The sequence shown here is derived from an EMBL/GenBank/DDBJ whole genome shotgun (WGS) entry which is preliminary data.</text>
</comment>
<evidence type="ECO:0000313" key="3">
    <source>
        <dbReference type="Proteomes" id="UP000276128"/>
    </source>
</evidence>
<gene>
    <name evidence="2" type="ORF">EJQ19_25720</name>
</gene>
<organism evidence="2 3">
    <name type="scientific">Paenibacillus whitsoniae</name>
    <dbReference type="NCBI Taxonomy" id="2496558"/>
    <lineage>
        <taxon>Bacteria</taxon>
        <taxon>Bacillati</taxon>
        <taxon>Bacillota</taxon>
        <taxon>Bacilli</taxon>
        <taxon>Bacillales</taxon>
        <taxon>Paenibacillaceae</taxon>
        <taxon>Paenibacillus</taxon>
    </lineage>
</organism>
<evidence type="ECO:0000256" key="1">
    <source>
        <dbReference type="SAM" id="SignalP"/>
    </source>
</evidence>
<reference evidence="2 3" key="1">
    <citation type="submission" date="2018-12" db="EMBL/GenBank/DDBJ databases">
        <title>Bacillus ochoae sp. nov., Paenibacillus whitsoniae sp. nov., Paenibacillus spiritus sp. nov. Isolated from the Mars Exploration Rover during spacecraft assembly.</title>
        <authorList>
            <person name="Seuylemezian A."/>
            <person name="Vaishampayan P."/>
        </authorList>
    </citation>
    <scope>NUCLEOTIDE SEQUENCE [LARGE SCALE GENOMIC DNA]</scope>
    <source>
        <strain evidence="2 3">MER 54</strain>
    </source>
</reference>
<dbReference type="EMBL" id="RXHU01000085">
    <property type="protein sequence ID" value="RTE05012.1"/>
    <property type="molecule type" value="Genomic_DNA"/>
</dbReference>
<sequence length="117" mass="12806">MKKIKQWLVGILTFILILSGATYAAQQKAHAATLSTYALPSIYSASTVYAGHEFASESDGCESVSDGFCGDGGLLKPNSAFLLCDQAQWEGFLCVLGQIYPIWGMVRKYHRAVFLYV</sequence>
<keyword evidence="1" id="KW-0732">Signal</keyword>
<name>A0A3S0I7J5_9BACL</name>
<keyword evidence="3" id="KW-1185">Reference proteome</keyword>
<dbReference type="Proteomes" id="UP000276128">
    <property type="component" value="Unassembled WGS sequence"/>
</dbReference>
<proteinExistence type="predicted"/>
<evidence type="ECO:0000313" key="2">
    <source>
        <dbReference type="EMBL" id="RTE05012.1"/>
    </source>
</evidence>
<accession>A0A3S0I7J5</accession>